<protein>
    <submittedName>
        <fullName evidence="2">Uncharacterized protein</fullName>
    </submittedName>
</protein>
<dbReference type="AlphaFoldDB" id="A0A7W7I7U2"/>
<name>A0A7W7I7U2_9ACTN</name>
<evidence type="ECO:0000313" key="3">
    <source>
        <dbReference type="Proteomes" id="UP000549343"/>
    </source>
</evidence>
<sequence length="40" mass="4362">MVDGMPDPEFVWPGAHPGYVDDRVLPPGRMPTGTDPLKGR</sequence>
<evidence type="ECO:0000256" key="1">
    <source>
        <dbReference type="SAM" id="MobiDB-lite"/>
    </source>
</evidence>
<comment type="caution">
    <text evidence="2">The sequence shown here is derived from an EMBL/GenBank/DDBJ whole genome shotgun (WGS) entry which is preliminary data.</text>
</comment>
<accession>A0A7W7I7U2</accession>
<dbReference type="Proteomes" id="UP000549343">
    <property type="component" value="Unassembled WGS sequence"/>
</dbReference>
<reference evidence="2 3" key="1">
    <citation type="submission" date="2020-08" db="EMBL/GenBank/DDBJ databases">
        <title>Sequencing the genomes of 1000 actinobacteria strains.</title>
        <authorList>
            <person name="Klenk H.-P."/>
        </authorList>
    </citation>
    <scope>NUCLEOTIDE SEQUENCE [LARGE SCALE GENOMIC DNA]</scope>
    <source>
        <strain evidence="2 3">DSM 44772</strain>
    </source>
</reference>
<evidence type="ECO:0000313" key="2">
    <source>
        <dbReference type="EMBL" id="MBB4771989.1"/>
    </source>
</evidence>
<dbReference type="EMBL" id="JACHMV010000001">
    <property type="protein sequence ID" value="MBB4771989.1"/>
    <property type="molecule type" value="Genomic_DNA"/>
</dbReference>
<gene>
    <name evidence="2" type="ORF">F4557_000407</name>
</gene>
<proteinExistence type="predicted"/>
<organism evidence="2 3">
    <name type="scientific">Actinomadura livida</name>
    <dbReference type="NCBI Taxonomy" id="79909"/>
    <lineage>
        <taxon>Bacteria</taxon>
        <taxon>Bacillati</taxon>
        <taxon>Actinomycetota</taxon>
        <taxon>Actinomycetes</taxon>
        <taxon>Streptosporangiales</taxon>
        <taxon>Thermomonosporaceae</taxon>
        <taxon>Actinomadura</taxon>
    </lineage>
</organism>
<feature type="region of interest" description="Disordered" evidence="1">
    <location>
        <begin position="13"/>
        <end position="40"/>
    </location>
</feature>